<dbReference type="EC" id="6.1.1.11" evidence="4 14"/>
<dbReference type="EMBL" id="NQMN01000002">
    <property type="protein sequence ID" value="PAF54698.1"/>
    <property type="molecule type" value="Genomic_DNA"/>
</dbReference>
<proteinExistence type="inferred from homology"/>
<accession>A0ABX4H499</accession>
<dbReference type="Gene3D" id="1.10.287.40">
    <property type="entry name" value="Serine-tRNA synthetase, tRNA binding domain"/>
    <property type="match status" value="1"/>
</dbReference>
<dbReference type="InterPro" id="IPR002317">
    <property type="entry name" value="Ser-tRNA-ligase_type_1"/>
</dbReference>
<evidence type="ECO:0000313" key="18">
    <source>
        <dbReference type="Proteomes" id="UP000217033"/>
    </source>
</evidence>
<organism evidence="17 18">
    <name type="scientific">Mycoplasmopsis agassizii</name>
    <dbReference type="NCBI Taxonomy" id="33922"/>
    <lineage>
        <taxon>Bacteria</taxon>
        <taxon>Bacillati</taxon>
        <taxon>Mycoplasmatota</taxon>
        <taxon>Mycoplasmoidales</taxon>
        <taxon>Metamycoplasmataceae</taxon>
        <taxon>Mycoplasmopsis</taxon>
    </lineage>
</organism>
<dbReference type="PROSITE" id="PS50862">
    <property type="entry name" value="AA_TRNA_LIGASE_II"/>
    <property type="match status" value="1"/>
</dbReference>
<evidence type="ECO:0000256" key="6">
    <source>
        <dbReference type="ARBA" id="ARBA00022598"/>
    </source>
</evidence>
<dbReference type="SUPFAM" id="SSF55681">
    <property type="entry name" value="Class II aaRS and biotin synthetases"/>
    <property type="match status" value="1"/>
</dbReference>
<comment type="catalytic activity">
    <reaction evidence="12">
        <text>tRNA(Sec) + L-serine + ATP = L-seryl-tRNA(Sec) + AMP + diphosphate + H(+)</text>
        <dbReference type="Rhea" id="RHEA:42580"/>
        <dbReference type="Rhea" id="RHEA-COMP:9742"/>
        <dbReference type="Rhea" id="RHEA-COMP:10128"/>
        <dbReference type="ChEBI" id="CHEBI:15378"/>
        <dbReference type="ChEBI" id="CHEBI:30616"/>
        <dbReference type="ChEBI" id="CHEBI:33019"/>
        <dbReference type="ChEBI" id="CHEBI:33384"/>
        <dbReference type="ChEBI" id="CHEBI:78442"/>
        <dbReference type="ChEBI" id="CHEBI:78533"/>
        <dbReference type="ChEBI" id="CHEBI:456215"/>
        <dbReference type="EC" id="6.1.1.11"/>
    </reaction>
</comment>
<evidence type="ECO:0000256" key="15">
    <source>
        <dbReference type="SAM" id="Coils"/>
    </source>
</evidence>
<gene>
    <name evidence="17" type="ORF">CJF60_03085</name>
</gene>
<keyword evidence="7" id="KW-0547">Nucleotide-binding</keyword>
<comment type="similarity">
    <text evidence="3">Belongs to the class-II aminoacyl-tRNA synthetase family. Type-1 seryl-tRNA synthetase subfamily.</text>
</comment>
<dbReference type="PANTHER" id="PTHR43697:SF1">
    <property type="entry name" value="SERINE--TRNA LIGASE"/>
    <property type="match status" value="1"/>
</dbReference>
<evidence type="ECO:0000256" key="10">
    <source>
        <dbReference type="ARBA" id="ARBA00023146"/>
    </source>
</evidence>
<dbReference type="InterPro" id="IPR015866">
    <property type="entry name" value="Ser-tRNA-synth_1_N"/>
</dbReference>
<dbReference type="Pfam" id="PF02403">
    <property type="entry name" value="Seryl_tRNA_N"/>
    <property type="match status" value="1"/>
</dbReference>
<evidence type="ECO:0000256" key="12">
    <source>
        <dbReference type="ARBA" id="ARBA00047929"/>
    </source>
</evidence>
<comment type="pathway">
    <text evidence="2">Aminoacyl-tRNA biosynthesis; selenocysteinyl-tRNA(Sec) biosynthesis; L-seryl-tRNA(Sec) from L-serine and tRNA(Sec): step 1/1.</text>
</comment>
<name>A0ABX4H499_9BACT</name>
<keyword evidence="9" id="KW-0648">Protein biosynthesis</keyword>
<dbReference type="Gene3D" id="3.30.930.10">
    <property type="entry name" value="Bira Bifunctional Protein, Domain 2"/>
    <property type="match status" value="1"/>
</dbReference>
<keyword evidence="10" id="KW-0030">Aminoacyl-tRNA synthetase</keyword>
<evidence type="ECO:0000256" key="3">
    <source>
        <dbReference type="ARBA" id="ARBA00010728"/>
    </source>
</evidence>
<keyword evidence="8" id="KW-0067">ATP-binding</keyword>
<evidence type="ECO:0000256" key="2">
    <source>
        <dbReference type="ARBA" id="ARBA00005045"/>
    </source>
</evidence>
<dbReference type="InterPro" id="IPR010978">
    <property type="entry name" value="tRNA-bd_arm"/>
</dbReference>
<dbReference type="PRINTS" id="PR00981">
    <property type="entry name" value="TRNASYNTHSER"/>
</dbReference>
<dbReference type="PIRSF" id="PIRSF001529">
    <property type="entry name" value="Ser-tRNA-synth_IIa"/>
    <property type="match status" value="1"/>
</dbReference>
<evidence type="ECO:0000256" key="7">
    <source>
        <dbReference type="ARBA" id="ARBA00022741"/>
    </source>
</evidence>
<dbReference type="InterPro" id="IPR006195">
    <property type="entry name" value="aa-tRNA-synth_II"/>
</dbReference>
<evidence type="ECO:0000256" key="5">
    <source>
        <dbReference type="ARBA" id="ARBA00022490"/>
    </source>
</evidence>
<dbReference type="Pfam" id="PF00587">
    <property type="entry name" value="tRNA-synt_2b"/>
    <property type="match status" value="1"/>
</dbReference>
<evidence type="ECO:0000259" key="16">
    <source>
        <dbReference type="PROSITE" id="PS50862"/>
    </source>
</evidence>
<dbReference type="InterPro" id="IPR045864">
    <property type="entry name" value="aa-tRNA-synth_II/BPL/LPL"/>
</dbReference>
<evidence type="ECO:0000256" key="14">
    <source>
        <dbReference type="NCBIfam" id="TIGR00414"/>
    </source>
</evidence>
<keyword evidence="18" id="KW-1185">Reference proteome</keyword>
<evidence type="ECO:0000256" key="8">
    <source>
        <dbReference type="ARBA" id="ARBA00022840"/>
    </source>
</evidence>
<keyword evidence="15" id="KW-0175">Coiled coil</keyword>
<feature type="coiled-coil region" evidence="15">
    <location>
        <begin position="45"/>
        <end position="102"/>
    </location>
</feature>
<dbReference type="SUPFAM" id="SSF46589">
    <property type="entry name" value="tRNA-binding arm"/>
    <property type="match status" value="1"/>
</dbReference>
<dbReference type="InterPro" id="IPR042103">
    <property type="entry name" value="SerRS_1_N_sf"/>
</dbReference>
<evidence type="ECO:0000256" key="9">
    <source>
        <dbReference type="ARBA" id="ARBA00022917"/>
    </source>
</evidence>
<evidence type="ECO:0000256" key="4">
    <source>
        <dbReference type="ARBA" id="ARBA00012840"/>
    </source>
</evidence>
<protein>
    <recommendedName>
        <fullName evidence="11 14">Serine--tRNA ligase</fullName>
        <ecNumber evidence="4 14">6.1.1.11</ecNumber>
    </recommendedName>
</protein>
<dbReference type="InterPro" id="IPR002314">
    <property type="entry name" value="aa-tRNA-synt_IIb"/>
</dbReference>
<sequence length="425" mass="49206">MLDLKQLINNPDYYLKKLKEKNFDVNILNELLSIVTLRGQKMNRAESLKADLNKYSKIIVNIKDKDEKAKTLDNLKKLKDEQKKLQDEADVLNKSVHELLAQIPNVTINLVPVGKDETFNKVIFEKNNLWKGTFKSEISHYEIAEKLDLIDFNRGVKLSGSRFIFYKNDGAKLIRALQNYMLDFHERNGFQEFVTPVIVKPQMLFGTGQLPKFEEDLFKLNTNDFLIPTSEVSLTNYYNDEIINLDKPIRLTSYGDCFRSEIGSGGKDNHGIIRMHQFRKVEMVKFAKEEDAEKEFNLMAENAESMLEELQIPHQKLLLASGDTGFSSQITYDYEIWLPSENRYRETSSVSWMGEFQARRAQIRYRAQDGNIKFAHTMNGSGLALDRVVASILENGYDEVNQRVEVPEVLVKYLGKKYLTKKELN</sequence>
<comment type="subcellular location">
    <subcellularLocation>
        <location evidence="1">Cytoplasm</location>
    </subcellularLocation>
</comment>
<dbReference type="Proteomes" id="UP000217033">
    <property type="component" value="Unassembled WGS sequence"/>
</dbReference>
<evidence type="ECO:0000256" key="11">
    <source>
        <dbReference type="ARBA" id="ARBA00039158"/>
    </source>
</evidence>
<dbReference type="RefSeq" id="WP_084231972.1">
    <property type="nucleotide sequence ID" value="NZ_FWXE01000002.1"/>
</dbReference>
<evidence type="ECO:0000313" key="17">
    <source>
        <dbReference type="EMBL" id="PAF54698.1"/>
    </source>
</evidence>
<dbReference type="NCBIfam" id="TIGR00414">
    <property type="entry name" value="serS"/>
    <property type="match status" value="1"/>
</dbReference>
<feature type="domain" description="Aminoacyl-transfer RNA synthetases class-II family profile" evidence="16">
    <location>
        <begin position="137"/>
        <end position="407"/>
    </location>
</feature>
<comment type="caution">
    <text evidence="17">The sequence shown here is derived from an EMBL/GenBank/DDBJ whole genome shotgun (WGS) entry which is preliminary data.</text>
</comment>
<comment type="catalytic activity">
    <reaction evidence="13">
        <text>tRNA(Ser) + L-serine + ATP = L-seryl-tRNA(Ser) + AMP + diphosphate + H(+)</text>
        <dbReference type="Rhea" id="RHEA:12292"/>
        <dbReference type="Rhea" id="RHEA-COMP:9669"/>
        <dbReference type="Rhea" id="RHEA-COMP:9703"/>
        <dbReference type="ChEBI" id="CHEBI:15378"/>
        <dbReference type="ChEBI" id="CHEBI:30616"/>
        <dbReference type="ChEBI" id="CHEBI:33019"/>
        <dbReference type="ChEBI" id="CHEBI:33384"/>
        <dbReference type="ChEBI" id="CHEBI:78442"/>
        <dbReference type="ChEBI" id="CHEBI:78533"/>
        <dbReference type="ChEBI" id="CHEBI:456215"/>
        <dbReference type="EC" id="6.1.1.11"/>
    </reaction>
</comment>
<keyword evidence="6 17" id="KW-0436">Ligase</keyword>
<keyword evidence="5" id="KW-0963">Cytoplasm</keyword>
<dbReference type="GO" id="GO:0016874">
    <property type="term" value="F:ligase activity"/>
    <property type="evidence" value="ECO:0007669"/>
    <property type="project" value="UniProtKB-KW"/>
</dbReference>
<evidence type="ECO:0000256" key="1">
    <source>
        <dbReference type="ARBA" id="ARBA00004496"/>
    </source>
</evidence>
<evidence type="ECO:0000256" key="13">
    <source>
        <dbReference type="ARBA" id="ARBA00048823"/>
    </source>
</evidence>
<reference evidence="17" key="1">
    <citation type="submission" date="2017-08" db="EMBL/GenBank/DDBJ databases">
        <authorList>
            <person name="Alvarez-Ponce D."/>
            <person name="Weitzman C.L."/>
            <person name="Tillett R.L."/>
            <person name="Sandmeier F.C."/>
            <person name="Tracy C.R."/>
        </authorList>
    </citation>
    <scope>NUCLEOTIDE SEQUENCE [LARGE SCALE GENOMIC DNA]</scope>
    <source>
        <strain evidence="17">PS6</strain>
    </source>
</reference>
<dbReference type="PANTHER" id="PTHR43697">
    <property type="entry name" value="SERYL-TRNA SYNTHETASE"/>
    <property type="match status" value="1"/>
</dbReference>